<feature type="compositionally biased region" description="Acidic residues" evidence="2">
    <location>
        <begin position="271"/>
        <end position="282"/>
    </location>
</feature>
<keyword evidence="1" id="KW-1015">Disulfide bond</keyword>
<keyword evidence="4" id="KW-0732">Signal</keyword>
<sequence length="282" mass="29963">MVAATYALLAAAMLCVGGAPVTLPPCTLPGPWDIRCLPGCFLQVESGTCAPCPHGSFMEHTNTDHTCRRCRSCDGAGAGFEEGRPCSAPADAECRCRPGLHCVSPDCPLCSGQPLCPPGRQPGPPPEATSCVPCPPGSYSDSTSALPCREHTRCEDREMSTFINGTQEADAICKHQNNPMVLIGSCFFGVLVIVLTFLALFLYKRRDRCSCPIRGNQTKGLPTMNTLQPKAERDQPGQTVYNIRANTFQMGMGNSVSINGGEAEPLQTDGPDGEDLDPPSGE</sequence>
<keyword evidence="3" id="KW-0472">Membrane</keyword>
<evidence type="ECO:0000256" key="3">
    <source>
        <dbReference type="SAM" id="Phobius"/>
    </source>
</evidence>
<dbReference type="SUPFAM" id="SSF57586">
    <property type="entry name" value="TNF receptor-like"/>
    <property type="match status" value="1"/>
</dbReference>
<gene>
    <name evidence="7" type="primary">LOC116950529</name>
</gene>
<evidence type="ECO:0000313" key="7">
    <source>
        <dbReference type="RefSeq" id="XP_032824275.1"/>
    </source>
</evidence>
<feature type="region of interest" description="Disordered" evidence="2">
    <location>
        <begin position="254"/>
        <end position="282"/>
    </location>
</feature>
<accession>A0AAJ7TUD3</accession>
<dbReference type="GO" id="GO:0002768">
    <property type="term" value="P:immune response-regulating cell surface receptor signaling pathway"/>
    <property type="evidence" value="ECO:0007669"/>
    <property type="project" value="TreeGrafter"/>
</dbReference>
<dbReference type="SMART" id="SM00208">
    <property type="entry name" value="TNFR"/>
    <property type="match status" value="2"/>
</dbReference>
<dbReference type="RefSeq" id="XP_032824275.1">
    <property type="nucleotide sequence ID" value="XM_032968384.1"/>
</dbReference>
<feature type="signal peptide" evidence="4">
    <location>
        <begin position="1"/>
        <end position="18"/>
    </location>
</feature>
<feature type="disulfide bond" evidence="1">
    <location>
        <begin position="52"/>
        <end position="67"/>
    </location>
</feature>
<evidence type="ECO:0000256" key="2">
    <source>
        <dbReference type="SAM" id="MobiDB-lite"/>
    </source>
</evidence>
<feature type="repeat" description="TNFR-Cys" evidence="1">
    <location>
        <begin position="51"/>
        <end position="94"/>
    </location>
</feature>
<dbReference type="Proteomes" id="UP001318040">
    <property type="component" value="Chromosome 39"/>
</dbReference>
<dbReference type="Gene3D" id="2.10.50.10">
    <property type="entry name" value="Tumor Necrosis Factor Receptor, subunit A, domain 2"/>
    <property type="match status" value="2"/>
</dbReference>
<comment type="caution">
    <text evidence="1">Lacks conserved residue(s) required for the propagation of feature annotation.</text>
</comment>
<evidence type="ECO:0000256" key="1">
    <source>
        <dbReference type="PROSITE-ProRule" id="PRU00206"/>
    </source>
</evidence>
<dbReference type="InterPro" id="IPR001368">
    <property type="entry name" value="TNFR/NGFR_Cys_rich_reg"/>
</dbReference>
<feature type="chain" id="PRO_5042586405" evidence="4">
    <location>
        <begin position="19"/>
        <end position="282"/>
    </location>
</feature>
<keyword evidence="3" id="KW-0812">Transmembrane</keyword>
<dbReference type="PANTHER" id="PTHR46875:SF1">
    <property type="entry name" value="TUMOR NECROSIS FACTOR RECEPTOR SUPERFAMILY MEMBER 5"/>
    <property type="match status" value="1"/>
</dbReference>
<dbReference type="GO" id="GO:0009897">
    <property type="term" value="C:external side of plasma membrane"/>
    <property type="evidence" value="ECO:0007669"/>
    <property type="project" value="TreeGrafter"/>
</dbReference>
<dbReference type="KEGG" id="pmrn:116950529"/>
<reference evidence="7" key="1">
    <citation type="submission" date="2025-08" db="UniProtKB">
        <authorList>
            <consortium name="RefSeq"/>
        </authorList>
    </citation>
    <scope>IDENTIFICATION</scope>
    <source>
        <tissue evidence="7">Sperm</tissue>
    </source>
</reference>
<dbReference type="GO" id="GO:0035631">
    <property type="term" value="C:CD40 receptor complex"/>
    <property type="evidence" value="ECO:0007669"/>
    <property type="project" value="TreeGrafter"/>
</dbReference>
<feature type="domain" description="TNFR-Cys" evidence="5">
    <location>
        <begin position="51"/>
        <end position="94"/>
    </location>
</feature>
<evidence type="ECO:0000259" key="5">
    <source>
        <dbReference type="PROSITE" id="PS50050"/>
    </source>
</evidence>
<evidence type="ECO:0000313" key="6">
    <source>
        <dbReference type="Proteomes" id="UP001318040"/>
    </source>
</evidence>
<dbReference type="PROSITE" id="PS50050">
    <property type="entry name" value="TNFR_NGFR_2"/>
    <property type="match status" value="1"/>
</dbReference>
<protein>
    <submittedName>
        <fullName evidence="7">Tumor necrosis factor receptor superfamily member 3-like</fullName>
    </submittedName>
</protein>
<dbReference type="AlphaFoldDB" id="A0AAJ7TUD3"/>
<name>A0AAJ7TUD3_PETMA</name>
<keyword evidence="3" id="KW-1133">Transmembrane helix</keyword>
<proteinExistence type="predicted"/>
<evidence type="ECO:0000256" key="4">
    <source>
        <dbReference type="SAM" id="SignalP"/>
    </source>
</evidence>
<dbReference type="InterPro" id="IPR052135">
    <property type="entry name" value="TNFRSF5"/>
</dbReference>
<dbReference type="PANTHER" id="PTHR46875">
    <property type="entry name" value="TUMOR NECROSIS FACTOR RECEPTOR SUPERFAMILY MEMBER 5"/>
    <property type="match status" value="1"/>
</dbReference>
<feature type="transmembrane region" description="Helical" evidence="3">
    <location>
        <begin position="180"/>
        <end position="203"/>
    </location>
</feature>
<keyword evidence="6" id="KW-1185">Reference proteome</keyword>
<dbReference type="Pfam" id="PF00020">
    <property type="entry name" value="TNFR_c6"/>
    <property type="match status" value="1"/>
</dbReference>
<organism evidence="6 7">
    <name type="scientific">Petromyzon marinus</name>
    <name type="common">Sea lamprey</name>
    <dbReference type="NCBI Taxonomy" id="7757"/>
    <lineage>
        <taxon>Eukaryota</taxon>
        <taxon>Metazoa</taxon>
        <taxon>Chordata</taxon>
        <taxon>Craniata</taxon>
        <taxon>Vertebrata</taxon>
        <taxon>Cyclostomata</taxon>
        <taxon>Hyperoartia</taxon>
        <taxon>Petromyzontiformes</taxon>
        <taxon>Petromyzontidae</taxon>
        <taxon>Petromyzon</taxon>
    </lineage>
</organism>